<dbReference type="EMBL" id="MVHM01000003">
    <property type="protein sequence ID" value="ORA39703.1"/>
    <property type="molecule type" value="Genomic_DNA"/>
</dbReference>
<dbReference type="EMBL" id="AP022606">
    <property type="protein sequence ID" value="BBZ11712.1"/>
    <property type="molecule type" value="Genomic_DNA"/>
</dbReference>
<protein>
    <recommendedName>
        <fullName evidence="5">Lipoprotein</fullName>
    </recommendedName>
</protein>
<organism evidence="2 3">
    <name type="scientific">Mycobacterium branderi</name>
    <dbReference type="NCBI Taxonomy" id="43348"/>
    <lineage>
        <taxon>Bacteria</taxon>
        <taxon>Bacillati</taxon>
        <taxon>Actinomycetota</taxon>
        <taxon>Actinomycetes</taxon>
        <taxon>Mycobacteriales</taxon>
        <taxon>Mycobacteriaceae</taxon>
        <taxon>Mycobacterium</taxon>
    </lineage>
</organism>
<gene>
    <name evidence="2" type="ORF">BST20_09430</name>
    <name evidence="1" type="ORF">MBRA_19070</name>
</gene>
<accession>A0A7I7W4A2</accession>
<sequence>MRIRAAQLIMAVLVFSLIACGRSAPEEMLVVQQRSQVLARFTLPQLQDFPQVEIRTPQSRGSQVQKGPTVRSILDAAHATGVTSVRVVGRDPAQTLTAGELTDQVILNITKRHTLKLAGTNLDLSRWVRDVTGLDVNP</sequence>
<evidence type="ECO:0008006" key="5">
    <source>
        <dbReference type="Google" id="ProtNLM"/>
    </source>
</evidence>
<dbReference type="Proteomes" id="UP000192441">
    <property type="component" value="Unassembled WGS sequence"/>
</dbReference>
<name>A0A7I7W4A2_9MYCO</name>
<evidence type="ECO:0000313" key="2">
    <source>
        <dbReference type="EMBL" id="ORA39703.1"/>
    </source>
</evidence>
<reference evidence="1" key="3">
    <citation type="submission" date="2020-02" db="EMBL/GenBank/DDBJ databases">
        <authorList>
            <person name="Matsumoto Y."/>
            <person name="Motooka D."/>
            <person name="Nakamura S."/>
        </authorList>
    </citation>
    <scope>NUCLEOTIDE SEQUENCE</scope>
    <source>
        <strain evidence="1">JCM 12687</strain>
    </source>
</reference>
<dbReference type="PROSITE" id="PS51257">
    <property type="entry name" value="PROKAR_LIPOPROTEIN"/>
    <property type="match status" value="1"/>
</dbReference>
<evidence type="ECO:0000313" key="3">
    <source>
        <dbReference type="Proteomes" id="UP000192441"/>
    </source>
</evidence>
<dbReference type="OrthoDB" id="4725078at2"/>
<reference evidence="1 4" key="2">
    <citation type="journal article" date="2019" name="Emerg. Microbes Infect.">
        <title>Comprehensive subspecies identification of 175 nontuberculous mycobacteria species based on 7547 genomic profiles.</title>
        <authorList>
            <person name="Matsumoto Y."/>
            <person name="Kinjo T."/>
            <person name="Motooka D."/>
            <person name="Nabeya D."/>
            <person name="Jung N."/>
            <person name="Uechi K."/>
            <person name="Horii T."/>
            <person name="Iida T."/>
            <person name="Fujita J."/>
            <person name="Nakamura S."/>
        </authorList>
    </citation>
    <scope>NUCLEOTIDE SEQUENCE [LARGE SCALE GENOMIC DNA]</scope>
    <source>
        <strain evidence="1 4">JCM 12687</strain>
    </source>
</reference>
<evidence type="ECO:0000313" key="4">
    <source>
        <dbReference type="Proteomes" id="UP000467379"/>
    </source>
</evidence>
<dbReference type="Proteomes" id="UP000467379">
    <property type="component" value="Chromosome"/>
</dbReference>
<keyword evidence="4" id="KW-1185">Reference proteome</keyword>
<evidence type="ECO:0000313" key="1">
    <source>
        <dbReference type="EMBL" id="BBZ11712.1"/>
    </source>
</evidence>
<proteinExistence type="predicted"/>
<reference evidence="2 3" key="1">
    <citation type="submission" date="2016-12" db="EMBL/GenBank/DDBJ databases">
        <title>The new phylogeny of genus Mycobacterium.</title>
        <authorList>
            <person name="Tortoli E."/>
            <person name="Trovato A."/>
            <person name="Cirillo D.M."/>
        </authorList>
    </citation>
    <scope>NUCLEOTIDE SEQUENCE [LARGE SCALE GENOMIC DNA]</scope>
    <source>
        <strain evidence="2 3">DSM 44624</strain>
    </source>
</reference>
<dbReference type="AlphaFoldDB" id="A0A7I7W4A2"/>